<dbReference type="GO" id="GO:0005886">
    <property type="term" value="C:plasma membrane"/>
    <property type="evidence" value="ECO:0007669"/>
    <property type="project" value="UniProtKB-SubCell"/>
</dbReference>
<evidence type="ECO:0000313" key="8">
    <source>
        <dbReference type="EMBL" id="CAG9323306.1"/>
    </source>
</evidence>
<feature type="transmembrane region" description="Helical" evidence="6">
    <location>
        <begin position="1010"/>
        <end position="1032"/>
    </location>
</feature>
<dbReference type="EMBL" id="CAJZBQ010000033">
    <property type="protein sequence ID" value="CAG9323306.1"/>
    <property type="molecule type" value="Genomic_DNA"/>
</dbReference>
<feature type="domain" description="ABC3 transporter permease C-terminal" evidence="7">
    <location>
        <begin position="1018"/>
        <end position="1132"/>
    </location>
</feature>
<evidence type="ECO:0000256" key="4">
    <source>
        <dbReference type="ARBA" id="ARBA00022989"/>
    </source>
</evidence>
<dbReference type="PANTHER" id="PTHR32522">
    <property type="match status" value="1"/>
</dbReference>
<evidence type="ECO:0000256" key="3">
    <source>
        <dbReference type="ARBA" id="ARBA00022692"/>
    </source>
</evidence>
<evidence type="ECO:0000313" key="9">
    <source>
        <dbReference type="Proteomes" id="UP001162131"/>
    </source>
</evidence>
<keyword evidence="4 6" id="KW-1133">Transmembrane helix</keyword>
<dbReference type="InterPro" id="IPR003838">
    <property type="entry name" value="ABC3_permease_C"/>
</dbReference>
<dbReference type="AlphaFoldDB" id="A0AAU9JBI4"/>
<feature type="domain" description="ABC3 transporter permease C-terminal" evidence="7">
    <location>
        <begin position="439"/>
        <end position="556"/>
    </location>
</feature>
<dbReference type="PANTHER" id="PTHR32522:SF5">
    <property type="entry name" value="ABC3 TRANSPORTER PERMEASE PROTEIN DOMAIN-CONTAINING PROTEIN"/>
    <property type="match status" value="1"/>
</dbReference>
<evidence type="ECO:0000256" key="1">
    <source>
        <dbReference type="ARBA" id="ARBA00004651"/>
    </source>
</evidence>
<evidence type="ECO:0000256" key="5">
    <source>
        <dbReference type="ARBA" id="ARBA00023136"/>
    </source>
</evidence>
<keyword evidence="3 6" id="KW-0812">Transmembrane</keyword>
<reference evidence="8" key="1">
    <citation type="submission" date="2021-09" db="EMBL/GenBank/DDBJ databases">
        <authorList>
            <consortium name="AG Swart"/>
            <person name="Singh M."/>
            <person name="Singh A."/>
            <person name="Seah K."/>
            <person name="Emmerich C."/>
        </authorList>
    </citation>
    <scope>NUCLEOTIDE SEQUENCE</scope>
    <source>
        <strain evidence="8">ATCC30299</strain>
    </source>
</reference>
<evidence type="ECO:0000256" key="6">
    <source>
        <dbReference type="SAM" id="Phobius"/>
    </source>
</evidence>
<keyword evidence="2" id="KW-1003">Cell membrane</keyword>
<sequence length="1146" mass="127890">MADDRSINPKIPLINDSNKRHSHGFMSILSLLVNYLQSDMAKRPRSFRIGVCSVFIVVTFLSLLLSLILIGTVIYLKVAENEVGEADIILIPTPAANDTRTLNTTNVDSNNLQNSYRLINYREMEPYLEQVDTLSGYAPRWTLKAEVYNPDDPEEAKFNTSSYIIIADTKLERDIGLGRSFSKVVLGYGEAFATSSILTVLGITASQGQRLIIHFDFLSSLADAGIISDNSTRADIATQLLESFGLLNNTDTNYTINPNDVLGNTNPDLNVTGLPNITVSSNTTNQILIDAVANLTVIDIPFTVVESIESPEGKWTAALGNVVLVDAKYIKDEIVSTVKGALTQSLSVLNNQTTVDNLINSLESIDIFEYTLYVNIIVKDRIDIYTNDVNHMKISFTHITNQIYNKLGYGHPTEPQLLLAQNMEGIQIMKAFLDNVFMSVIVFLVILSFILIYSLMLGNVEEKTYEYGMLRSLGMKYKTLTEYLLLQCSSFSFPGLVMGLFLSFLLNILGAYAIGRYTALNVSIILHPYAWMTGILIGTLLPLFSVYVPIKRALSATLRDSLDLYHHVITSLTVTILKLEKMGLSPPLLAVSFVLIFMGFLTYYLVPYAFLMQKYEVFLFLLNIILLFMIVGLTFLVHLLQPYLEQLNATIVLYLSYYDRRLGPLVKKNLVGHSSRNWKSSLMVSMSLSFIIFAGVSFNLEGSITTKLLYNSFGGDLYIYQPTSKDTGLAEGDIRNWLDNIYGKNHSDNIKGYTFASGPLDNLPDIGSTAISNICGDPSQSTNIIGVEEHYLDAIYTEYYIPTEKDSDVDFPDISENQPDLIYGLYTDEGLVSYNGDWDYYGITSEKLHTTYKEPSSNLPIKAVIAEGMRDPMSMNTDTAIRFKVTNHDTDVDSLFRGRVRGMATKIPGFYFSSYSYIAYSSTTFVSMDDYKTMVDAVYNGNWPSVLTAGQPEGTTLNIPKYYLIVKLKSGLVKADRDVVANGIRTFFTNDETTLINVGDLVEVANQTVMIMQAFFIVTGIVALVLAFFLLWTNFSANVRENSWEYGVLRSLGLTGKECTRLYIYESTLLTFSAVVLGTTVGISIAVLLSAQFNLFTEMPLDIEFPFAMFFIMVFIALLAAVGGSYYPAKDIEKFEISRIVRGINL</sequence>
<gene>
    <name evidence="8" type="ORF">BSTOLATCC_MIC33206</name>
</gene>
<keyword evidence="5 6" id="KW-0472">Membrane</keyword>
<comment type="caution">
    <text evidence="8">The sequence shown here is derived from an EMBL/GenBank/DDBJ whole genome shotgun (WGS) entry which is preliminary data.</text>
</comment>
<protein>
    <recommendedName>
        <fullName evidence="7">ABC3 transporter permease C-terminal domain-containing protein</fullName>
    </recommendedName>
</protein>
<feature type="transmembrane region" description="Helical" evidence="6">
    <location>
        <begin position="585"/>
        <end position="606"/>
    </location>
</feature>
<proteinExistence type="predicted"/>
<dbReference type="Proteomes" id="UP001162131">
    <property type="component" value="Unassembled WGS sequence"/>
</dbReference>
<dbReference type="Pfam" id="PF02687">
    <property type="entry name" value="FtsX"/>
    <property type="match status" value="2"/>
</dbReference>
<feature type="transmembrane region" description="Helical" evidence="6">
    <location>
        <begin position="49"/>
        <end position="76"/>
    </location>
</feature>
<feature type="transmembrane region" description="Helical" evidence="6">
    <location>
        <begin position="529"/>
        <end position="550"/>
    </location>
</feature>
<feature type="transmembrane region" description="Helical" evidence="6">
    <location>
        <begin position="1105"/>
        <end position="1129"/>
    </location>
</feature>
<accession>A0AAU9JBI4</accession>
<evidence type="ECO:0000256" key="2">
    <source>
        <dbReference type="ARBA" id="ARBA00022475"/>
    </source>
</evidence>
<feature type="transmembrane region" description="Helical" evidence="6">
    <location>
        <begin position="680"/>
        <end position="700"/>
    </location>
</feature>
<feature type="transmembrane region" description="Helical" evidence="6">
    <location>
        <begin position="436"/>
        <end position="460"/>
    </location>
</feature>
<organism evidence="8 9">
    <name type="scientific">Blepharisma stoltei</name>
    <dbReference type="NCBI Taxonomy" id="1481888"/>
    <lineage>
        <taxon>Eukaryota</taxon>
        <taxon>Sar</taxon>
        <taxon>Alveolata</taxon>
        <taxon>Ciliophora</taxon>
        <taxon>Postciliodesmatophora</taxon>
        <taxon>Heterotrichea</taxon>
        <taxon>Heterotrichida</taxon>
        <taxon>Blepharismidae</taxon>
        <taxon>Blepharisma</taxon>
    </lineage>
</organism>
<name>A0AAU9JBI4_9CILI</name>
<feature type="transmembrane region" description="Helical" evidence="6">
    <location>
        <begin position="1069"/>
        <end position="1093"/>
    </location>
</feature>
<comment type="subcellular location">
    <subcellularLocation>
        <location evidence="1">Cell membrane</location>
        <topology evidence="1">Multi-pass membrane protein</topology>
    </subcellularLocation>
</comment>
<evidence type="ECO:0000259" key="7">
    <source>
        <dbReference type="Pfam" id="PF02687"/>
    </source>
</evidence>
<feature type="transmembrane region" description="Helical" evidence="6">
    <location>
        <begin position="480"/>
        <end position="509"/>
    </location>
</feature>
<keyword evidence="9" id="KW-1185">Reference proteome</keyword>
<feature type="transmembrane region" description="Helical" evidence="6">
    <location>
        <begin position="618"/>
        <end position="637"/>
    </location>
</feature>